<dbReference type="Proteomes" id="UP000032303">
    <property type="component" value="Chromosome 2"/>
</dbReference>
<evidence type="ECO:0000313" key="2">
    <source>
        <dbReference type="EMBL" id="AJR09636.1"/>
    </source>
</evidence>
<dbReference type="STRING" id="658445.H744_2c2985"/>
<name>A0A0C5WD42_9GAMM</name>
<accession>A0A0C5WD42</accession>
<protein>
    <submittedName>
        <fullName evidence="2">Uncharacterized protein</fullName>
    </submittedName>
</protein>
<dbReference type="AlphaFoldDB" id="A0A0C5WD42"/>
<evidence type="ECO:0000313" key="3">
    <source>
        <dbReference type="Proteomes" id="UP000032303"/>
    </source>
</evidence>
<dbReference type="HOGENOM" id="CLU_2344207_0_0_6"/>
<keyword evidence="3" id="KW-1185">Reference proteome</keyword>
<proteinExistence type="predicted"/>
<dbReference type="KEGG" id="pgb:H744_2c2985"/>
<organism evidence="2 3">
    <name type="scientific">Photobacterium gaetbulicola Gung47</name>
    <dbReference type="NCBI Taxonomy" id="658445"/>
    <lineage>
        <taxon>Bacteria</taxon>
        <taxon>Pseudomonadati</taxon>
        <taxon>Pseudomonadota</taxon>
        <taxon>Gammaproteobacteria</taxon>
        <taxon>Vibrionales</taxon>
        <taxon>Vibrionaceae</taxon>
        <taxon>Photobacterium</taxon>
    </lineage>
</organism>
<feature type="region of interest" description="Disordered" evidence="1">
    <location>
        <begin position="1"/>
        <end position="20"/>
    </location>
</feature>
<dbReference type="EMBL" id="CP005974">
    <property type="protein sequence ID" value="AJR09636.1"/>
    <property type="molecule type" value="Genomic_DNA"/>
</dbReference>
<dbReference type="PATRIC" id="fig|658445.3.peg.5042"/>
<evidence type="ECO:0000256" key="1">
    <source>
        <dbReference type="SAM" id="MobiDB-lite"/>
    </source>
</evidence>
<reference evidence="2 3" key="1">
    <citation type="submission" date="2013-05" db="EMBL/GenBank/DDBJ databases">
        <title>Complete genome sequence of the lipase-producing bacterium Photobacterium gaetbulicola Gung47.</title>
        <authorList>
            <person name="Kim Y.-O."/>
        </authorList>
    </citation>
    <scope>NUCLEOTIDE SEQUENCE [LARGE SCALE GENOMIC DNA]</scope>
    <source>
        <strain evidence="2 3">Gung47</strain>
    </source>
</reference>
<sequence length="97" mass="10562">MSCYDPNTAASTGCAQERDHGHGLVNSVEDFFEPITHEEWSQQNGYVPDNAEVFASTYEPATTSAVMDFSDPFGEGGAFSEESDSSIQVVNDTPWFA</sequence>
<gene>
    <name evidence="2" type="ORF">H744_2c2985</name>
</gene>